<keyword evidence="3" id="KW-0762">Sugar transport</keyword>
<keyword evidence="10" id="KW-0812">Transmembrane</keyword>
<dbReference type="STRING" id="1520.LF65_05422"/>
<comment type="subcellular location">
    <subcellularLocation>
        <location evidence="1">Cell envelope</location>
    </subcellularLocation>
</comment>
<comment type="subunit">
    <text evidence="8">The ABC transporter complex is composed of one ATP-binding protein (MglA), two transmembrane proteins (MglC) and a solute-binding protein (MglB).</text>
</comment>
<dbReference type="GO" id="GO:0030288">
    <property type="term" value="C:outer membrane-bounded periplasmic space"/>
    <property type="evidence" value="ECO:0007669"/>
    <property type="project" value="TreeGrafter"/>
</dbReference>
<dbReference type="PANTHER" id="PTHR30036:SF2">
    <property type="entry name" value="D-GALACTOSE_METHYL-GALACTOSIDE BINDING PERIPLASMIC PROTEIN MGLB"/>
    <property type="match status" value="1"/>
</dbReference>
<protein>
    <recommendedName>
        <fullName evidence="9">D-galactose/methyl-galactoside binding periplasmic protein MglB</fullName>
    </recommendedName>
</protein>
<keyword evidence="4" id="KW-0479">Metal-binding</keyword>
<evidence type="ECO:0000256" key="9">
    <source>
        <dbReference type="ARBA" id="ARBA00034344"/>
    </source>
</evidence>
<evidence type="ECO:0000256" key="3">
    <source>
        <dbReference type="ARBA" id="ARBA00022597"/>
    </source>
</evidence>
<dbReference type="Proteomes" id="UP000031866">
    <property type="component" value="Chromosome"/>
</dbReference>
<accession>A0A0B5QY69</accession>
<evidence type="ECO:0000259" key="11">
    <source>
        <dbReference type="Pfam" id="PF13407"/>
    </source>
</evidence>
<evidence type="ECO:0000256" key="10">
    <source>
        <dbReference type="SAM" id="Phobius"/>
    </source>
</evidence>
<keyword evidence="7" id="KW-0106">Calcium</keyword>
<gene>
    <name evidence="12" type="ORF">LF65_05422</name>
</gene>
<dbReference type="Pfam" id="PF13407">
    <property type="entry name" value="Peripla_BP_4"/>
    <property type="match status" value="1"/>
</dbReference>
<sequence>MRISRKLVFILQCIIIICVIIPEYRIRNVNAQINKLRQETVVVDAVLYNEDRYISLVKQSLEHIQKENQGKVKFNFYDSRGNQAIQNEIFDNLLRNNQDVLLVNLVDITVAPEVIERFRQKDIPIIFFNREPISLAPLKSYGKAYYVGTNAKDSGELQGKIIINLWNNDRKAIDLNDDGVLEYVMIRGQQTNIGAEEITKSVISTIEKAGIETKQLESIAANWDRKIARENISALFLRYGTKMEAILANGDEMAIGAIEALQKYGYNLGDKKKTIIVVGIDATSEAQELIKKGFMAGSVYQDPSELAKAIYIIGMNVFEGKEPLSDTPYKFDDTGIAVRLPYGEYISKIT</sequence>
<keyword evidence="6" id="KW-0574">Periplasm</keyword>
<reference evidence="13" key="1">
    <citation type="submission" date="2014-12" db="EMBL/GenBank/DDBJ databases">
        <title>Genome sequence of Clostridium beijerinckii strain 59B.</title>
        <authorList>
            <person name="Little G.T."/>
            <person name="Minton N.P."/>
        </authorList>
    </citation>
    <scope>NUCLEOTIDE SEQUENCE [LARGE SCALE GENOMIC DNA]</scope>
    <source>
        <strain evidence="13">59B</strain>
    </source>
</reference>
<organism evidence="12 13">
    <name type="scientific">Clostridium beijerinckii</name>
    <name type="common">Clostridium MP</name>
    <dbReference type="NCBI Taxonomy" id="1520"/>
    <lineage>
        <taxon>Bacteria</taxon>
        <taxon>Bacillati</taxon>
        <taxon>Bacillota</taxon>
        <taxon>Clostridia</taxon>
        <taxon>Eubacteriales</taxon>
        <taxon>Clostridiaceae</taxon>
        <taxon>Clostridium</taxon>
    </lineage>
</organism>
<feature type="transmembrane region" description="Helical" evidence="10">
    <location>
        <begin position="7"/>
        <end position="26"/>
    </location>
</feature>
<keyword evidence="10" id="KW-1133">Transmembrane helix</keyword>
<keyword evidence="10" id="KW-0472">Membrane</keyword>
<keyword evidence="5" id="KW-0732">Signal</keyword>
<dbReference type="EMBL" id="CP010086">
    <property type="protein sequence ID" value="AJH01939.1"/>
    <property type="molecule type" value="Genomic_DNA"/>
</dbReference>
<dbReference type="SUPFAM" id="SSF53822">
    <property type="entry name" value="Periplasmic binding protein-like I"/>
    <property type="match status" value="1"/>
</dbReference>
<dbReference type="OrthoDB" id="9769193at2"/>
<proteinExistence type="predicted"/>
<evidence type="ECO:0000256" key="5">
    <source>
        <dbReference type="ARBA" id="ARBA00022729"/>
    </source>
</evidence>
<dbReference type="KEGG" id="cbei:LF65_05422"/>
<evidence type="ECO:0000256" key="7">
    <source>
        <dbReference type="ARBA" id="ARBA00022837"/>
    </source>
</evidence>
<dbReference type="GO" id="GO:0046872">
    <property type="term" value="F:metal ion binding"/>
    <property type="evidence" value="ECO:0007669"/>
    <property type="project" value="UniProtKB-KW"/>
</dbReference>
<dbReference type="InterPro" id="IPR028082">
    <property type="entry name" value="Peripla_BP_I"/>
</dbReference>
<evidence type="ECO:0000256" key="6">
    <source>
        <dbReference type="ARBA" id="ARBA00022764"/>
    </source>
</evidence>
<dbReference type="InterPro" id="IPR044085">
    <property type="entry name" value="MglB-like_PBP1"/>
</dbReference>
<evidence type="ECO:0000256" key="4">
    <source>
        <dbReference type="ARBA" id="ARBA00022723"/>
    </source>
</evidence>
<dbReference type="AlphaFoldDB" id="A0A0B5QY69"/>
<dbReference type="InterPro" id="IPR050555">
    <property type="entry name" value="Bact_Solute-Bind_Prot2"/>
</dbReference>
<evidence type="ECO:0000313" key="12">
    <source>
        <dbReference type="EMBL" id="AJH01939.1"/>
    </source>
</evidence>
<dbReference type="CDD" id="cd01539">
    <property type="entry name" value="PBP1_GGBP"/>
    <property type="match status" value="1"/>
</dbReference>
<dbReference type="Gene3D" id="3.40.50.2300">
    <property type="match status" value="2"/>
</dbReference>
<dbReference type="PANTHER" id="PTHR30036">
    <property type="entry name" value="D-XYLOSE-BINDING PERIPLASMIC PROTEIN"/>
    <property type="match status" value="1"/>
</dbReference>
<dbReference type="InterPro" id="IPR025997">
    <property type="entry name" value="SBP_2_dom"/>
</dbReference>
<dbReference type="RefSeq" id="WP_041900406.1">
    <property type="nucleotide sequence ID" value="NZ_CP010086.2"/>
</dbReference>
<keyword evidence="2" id="KW-0813">Transport</keyword>
<evidence type="ECO:0000256" key="8">
    <source>
        <dbReference type="ARBA" id="ARBA00034323"/>
    </source>
</evidence>
<feature type="domain" description="Periplasmic binding protein" evidence="11">
    <location>
        <begin position="49"/>
        <end position="322"/>
    </location>
</feature>
<evidence type="ECO:0000256" key="2">
    <source>
        <dbReference type="ARBA" id="ARBA00022448"/>
    </source>
</evidence>
<evidence type="ECO:0000256" key="1">
    <source>
        <dbReference type="ARBA" id="ARBA00004196"/>
    </source>
</evidence>
<evidence type="ECO:0000313" key="13">
    <source>
        <dbReference type="Proteomes" id="UP000031866"/>
    </source>
</evidence>
<name>A0A0B5QY69_CLOBE</name>
<dbReference type="GO" id="GO:0030246">
    <property type="term" value="F:carbohydrate binding"/>
    <property type="evidence" value="ECO:0007669"/>
    <property type="project" value="InterPro"/>
</dbReference>